<evidence type="ECO:0000256" key="2">
    <source>
        <dbReference type="ARBA" id="ARBA00022475"/>
    </source>
</evidence>
<evidence type="ECO:0000256" key="5">
    <source>
        <dbReference type="ARBA" id="ARBA00023136"/>
    </source>
</evidence>
<feature type="transmembrane region" description="Helical" evidence="6">
    <location>
        <begin position="164"/>
        <end position="183"/>
    </location>
</feature>
<evidence type="ECO:0000313" key="7">
    <source>
        <dbReference type="EMBL" id="MFC5970983.1"/>
    </source>
</evidence>
<dbReference type="RefSeq" id="WP_247413897.1">
    <property type="nucleotide sequence ID" value="NZ_JALLGW010000001.1"/>
</dbReference>
<dbReference type="PANTHER" id="PTHR30250:SF28">
    <property type="entry name" value="POLYSACCHARIDE BIOSYNTHESIS PROTEIN"/>
    <property type="match status" value="1"/>
</dbReference>
<keyword evidence="5 6" id="KW-0472">Membrane</keyword>
<feature type="transmembrane region" description="Helical" evidence="6">
    <location>
        <begin position="433"/>
        <end position="453"/>
    </location>
</feature>
<keyword evidence="2" id="KW-1003">Cell membrane</keyword>
<comment type="subcellular location">
    <subcellularLocation>
        <location evidence="1">Cell membrane</location>
        <topology evidence="1">Multi-pass membrane protein</topology>
    </subcellularLocation>
</comment>
<organism evidence="7 8">
    <name type="scientific">Halomarina salina</name>
    <dbReference type="NCBI Taxonomy" id="1872699"/>
    <lineage>
        <taxon>Archaea</taxon>
        <taxon>Methanobacteriati</taxon>
        <taxon>Methanobacteriota</taxon>
        <taxon>Stenosarchaea group</taxon>
        <taxon>Halobacteria</taxon>
        <taxon>Halobacteriales</taxon>
        <taxon>Natronomonadaceae</taxon>
        <taxon>Halomarina</taxon>
    </lineage>
</organism>
<reference evidence="7 8" key="1">
    <citation type="journal article" date="2019" name="Int. J. Syst. Evol. Microbiol.">
        <title>The Global Catalogue of Microorganisms (GCM) 10K type strain sequencing project: providing services to taxonomists for standard genome sequencing and annotation.</title>
        <authorList>
            <consortium name="The Broad Institute Genomics Platform"/>
            <consortium name="The Broad Institute Genome Sequencing Center for Infectious Disease"/>
            <person name="Wu L."/>
            <person name="Ma J."/>
        </authorList>
    </citation>
    <scope>NUCLEOTIDE SEQUENCE [LARGE SCALE GENOMIC DNA]</scope>
    <source>
        <strain evidence="7 8">CGMCC 1.12543</strain>
    </source>
</reference>
<feature type="transmembrane region" description="Helical" evidence="6">
    <location>
        <begin position="102"/>
        <end position="125"/>
    </location>
</feature>
<protein>
    <submittedName>
        <fullName evidence="7">Polysaccharide biosynthesis C-terminal domain-containing protein</fullName>
    </submittedName>
</protein>
<comment type="caution">
    <text evidence="7">The sequence shown here is derived from an EMBL/GenBank/DDBJ whole genome shotgun (WGS) entry which is preliminary data.</text>
</comment>
<name>A0ABD5RKB4_9EURY</name>
<dbReference type="PANTHER" id="PTHR30250">
    <property type="entry name" value="PST FAMILY PREDICTED COLANIC ACID TRANSPORTER"/>
    <property type="match status" value="1"/>
</dbReference>
<dbReference type="AlphaFoldDB" id="A0ABD5RKB4"/>
<feature type="transmembrane region" description="Helical" evidence="6">
    <location>
        <begin position="277"/>
        <end position="297"/>
    </location>
</feature>
<evidence type="ECO:0000256" key="3">
    <source>
        <dbReference type="ARBA" id="ARBA00022692"/>
    </source>
</evidence>
<proteinExistence type="predicted"/>
<keyword evidence="8" id="KW-1185">Reference proteome</keyword>
<feature type="transmembrane region" description="Helical" evidence="6">
    <location>
        <begin position="74"/>
        <end position="96"/>
    </location>
</feature>
<gene>
    <name evidence="7" type="ORF">ACFPYI_06515</name>
</gene>
<keyword evidence="4 6" id="KW-1133">Transmembrane helix</keyword>
<evidence type="ECO:0000313" key="8">
    <source>
        <dbReference type="Proteomes" id="UP001596099"/>
    </source>
</evidence>
<feature type="transmembrane region" description="Helical" evidence="6">
    <location>
        <begin position="375"/>
        <end position="395"/>
    </location>
</feature>
<feature type="transmembrane region" description="Helical" evidence="6">
    <location>
        <begin position="137"/>
        <end position="158"/>
    </location>
</feature>
<sequence length="474" mass="48870">MSVSRSSLKLFAGSVGTTLMTFLALAYFARELGSAQLGVFFLFQAALSMLVMGADLGIGTAVEKRISAGEGMSVFWSGAALVAGLAGTLALGVVLLRGVVSGYLGADLALLLAVALTLMAARRLLDAALRGSLRAGELAGLSVLRLGVQYGLAAALVWNGMDVYALVFGLLAGLAAANSWAVVKLRPAFARPTRSDARSLLGYAKYNAIPSVGLEVHNWMDVLIIGVFLTQSDVGAYEIAWRVAGVTTLLAGSIGVAIMPQASAWDAEGSTDRVGELVSAAFTPALVFVLPAVAGVAVLGEDILGLLFGPEFTSASLVLVVLVAGKTPEAVQMVVGRTLLGLDRPDLVARATVVSLVCNLLLNVTLVLWLGLVGAALATTLSFTVGTALRVHYLGTFVPLSIPLDELVWCGVAAAVMGGVLAVLHGFVVVQSLTVLVGFVVLGAVIYGLLVLAHGSLRGTLFGYVRSFLPNAAF</sequence>
<feature type="transmembrane region" description="Helical" evidence="6">
    <location>
        <begin position="303"/>
        <end position="326"/>
    </location>
</feature>
<keyword evidence="3 6" id="KW-0812">Transmembrane</keyword>
<dbReference type="GO" id="GO:0005886">
    <property type="term" value="C:plasma membrane"/>
    <property type="evidence" value="ECO:0007669"/>
    <property type="project" value="UniProtKB-SubCell"/>
</dbReference>
<dbReference type="InterPro" id="IPR050833">
    <property type="entry name" value="Poly_Biosynth_Transport"/>
</dbReference>
<dbReference type="Proteomes" id="UP001596099">
    <property type="component" value="Unassembled WGS sequence"/>
</dbReference>
<accession>A0ABD5RKB4</accession>
<evidence type="ECO:0000256" key="4">
    <source>
        <dbReference type="ARBA" id="ARBA00022989"/>
    </source>
</evidence>
<evidence type="ECO:0000256" key="6">
    <source>
        <dbReference type="SAM" id="Phobius"/>
    </source>
</evidence>
<evidence type="ECO:0000256" key="1">
    <source>
        <dbReference type="ARBA" id="ARBA00004651"/>
    </source>
</evidence>
<feature type="transmembrane region" description="Helical" evidence="6">
    <location>
        <begin position="7"/>
        <end position="29"/>
    </location>
</feature>
<dbReference type="EMBL" id="JBHSQH010000001">
    <property type="protein sequence ID" value="MFC5970983.1"/>
    <property type="molecule type" value="Genomic_DNA"/>
</dbReference>
<feature type="transmembrane region" description="Helical" evidence="6">
    <location>
        <begin position="41"/>
        <end position="62"/>
    </location>
</feature>
<dbReference type="Pfam" id="PF13440">
    <property type="entry name" value="Polysacc_synt_3"/>
    <property type="match status" value="1"/>
</dbReference>
<feature type="transmembrane region" description="Helical" evidence="6">
    <location>
        <begin position="407"/>
        <end position="427"/>
    </location>
</feature>